<comment type="cofactor">
    <cofactor evidence="1 14">
        <name>Mg(2+)</name>
        <dbReference type="ChEBI" id="CHEBI:18420"/>
    </cofactor>
</comment>
<comment type="subunit">
    <text evidence="14">Homotetramer.</text>
</comment>
<dbReference type="NCBIfam" id="TIGR02482">
    <property type="entry name" value="PFKA_ATP"/>
    <property type="match status" value="1"/>
</dbReference>
<feature type="binding site" description="in other chain" evidence="14">
    <location>
        <position position="225"/>
    </location>
    <ligand>
        <name>substrate</name>
        <note>ligand shared between dimeric partners</note>
    </ligand>
</feature>
<protein>
    <recommendedName>
        <fullName evidence="14">ATP-dependent 6-phosphofructokinase</fullName>
        <shortName evidence="14">ATP-PFK</shortName>
        <shortName evidence="14">Phosphofructokinase</shortName>
        <ecNumber evidence="14">2.7.1.11</ecNumber>
    </recommendedName>
    <alternativeName>
        <fullName evidence="14">Phosphohexokinase</fullName>
    </alternativeName>
</protein>
<comment type="similarity">
    <text evidence="14">Belongs to the phosphofructokinase type A (PFKA) family. ATP-dependent PFK group I subfamily. Prokaryotic clade 'B1' sub-subfamily.</text>
</comment>
<feature type="binding site" description="in other chain" evidence="14">
    <location>
        <begin position="129"/>
        <end position="131"/>
    </location>
    <ligand>
        <name>substrate</name>
        <note>ligand shared between dimeric partners</note>
    </ligand>
</feature>
<dbReference type="EMBL" id="BAABFT010000017">
    <property type="protein sequence ID" value="GAA4336327.1"/>
    <property type="molecule type" value="Genomic_DNA"/>
</dbReference>
<evidence type="ECO:0000256" key="4">
    <source>
        <dbReference type="ARBA" id="ARBA00022490"/>
    </source>
</evidence>
<name>A0ABP8H9P5_9SPHI</name>
<dbReference type="InterPro" id="IPR012003">
    <property type="entry name" value="ATP_PFK_prok-type"/>
</dbReference>
<comment type="function">
    <text evidence="14">Catalyzes the phosphorylation of D-fructose 6-phosphate to fructose 1,6-bisphosphate by ATP, the first committing step of glycolysis.</text>
</comment>
<feature type="active site" description="Proton acceptor" evidence="14">
    <location>
        <position position="131"/>
    </location>
</feature>
<gene>
    <name evidence="16" type="primary">pfkA_1</name>
    <name evidence="14" type="synonym">pfkA</name>
    <name evidence="16" type="ORF">GCM10023149_44950</name>
</gene>
<organism evidence="16 17">
    <name type="scientific">Mucilaginibacter gynuensis</name>
    <dbReference type="NCBI Taxonomy" id="1302236"/>
    <lineage>
        <taxon>Bacteria</taxon>
        <taxon>Pseudomonadati</taxon>
        <taxon>Bacteroidota</taxon>
        <taxon>Sphingobacteriia</taxon>
        <taxon>Sphingobacteriales</taxon>
        <taxon>Sphingobacteriaceae</taxon>
        <taxon>Mucilaginibacter</taxon>
    </lineage>
</organism>
<evidence type="ECO:0000256" key="11">
    <source>
        <dbReference type="ARBA" id="ARBA00022842"/>
    </source>
</evidence>
<evidence type="ECO:0000256" key="10">
    <source>
        <dbReference type="ARBA" id="ARBA00022840"/>
    </source>
</evidence>
<keyword evidence="5 14" id="KW-0021">Allosteric enzyme</keyword>
<dbReference type="RefSeq" id="WP_345213441.1">
    <property type="nucleotide sequence ID" value="NZ_BAABFT010000017.1"/>
</dbReference>
<evidence type="ECO:0000256" key="14">
    <source>
        <dbReference type="HAMAP-Rule" id="MF_00339"/>
    </source>
</evidence>
<dbReference type="InterPro" id="IPR015912">
    <property type="entry name" value="Phosphofructokinase_CS"/>
</dbReference>
<evidence type="ECO:0000256" key="3">
    <source>
        <dbReference type="ARBA" id="ARBA00004679"/>
    </source>
</evidence>
<comment type="caution">
    <text evidence="16">The sequence shown here is derived from an EMBL/GenBank/DDBJ whole genome shotgun (WGS) entry which is preliminary data.</text>
</comment>
<feature type="binding site" evidence="14">
    <location>
        <position position="106"/>
    </location>
    <ligand>
        <name>Mg(2+)</name>
        <dbReference type="ChEBI" id="CHEBI:18420"/>
        <note>catalytic</note>
    </ligand>
</feature>
<feature type="binding site" evidence="14">
    <location>
        <begin position="105"/>
        <end position="108"/>
    </location>
    <ligand>
        <name>ATP</name>
        <dbReference type="ChEBI" id="CHEBI:30616"/>
    </ligand>
</feature>
<sequence length="325" mass="35373">MSQIKNIGVYTSGGDSPGMNAAIRAVVRTALYHDIQVTGIRRGYEGMINGEYEPMNRKSVSNIIQRGGTILKSARSDEFRTPEGRKLAYFQLKKNKVDALVAIGGEGTFTGAKLLGEEYDIPIIGLPGTIDNDLVGTDFTIGYDTAINTVINAVDKIRDTAESHDRLFIVEVMGRDSGLIALRSGIASGAEAVLIPESTGDLNALFHRLEHGRKDKSSRIVIVAEGDQEGGAFEVGRLVKEKFPNYDTRVSILGHIQRGGRPTCMDRVLASRVGYAAVEALKDGHRAEMIGVIHGEISYTPFEQAIKKNLQLNSNMLKIVEILSL</sequence>
<keyword evidence="10 14" id="KW-0067">ATP-binding</keyword>
<feature type="domain" description="Phosphofructokinase" evidence="15">
    <location>
        <begin position="6"/>
        <end position="281"/>
    </location>
</feature>
<keyword evidence="11 14" id="KW-0460">Magnesium</keyword>
<dbReference type="InterPro" id="IPR000023">
    <property type="entry name" value="Phosphofructokinase_dom"/>
</dbReference>
<dbReference type="Gene3D" id="3.40.50.450">
    <property type="match status" value="1"/>
</dbReference>
<dbReference type="EC" id="2.7.1.11" evidence="14"/>
<feature type="binding site" description="in other chain" evidence="14">
    <location>
        <begin position="255"/>
        <end position="258"/>
    </location>
    <ligand>
        <name>substrate</name>
        <note>ligand shared between dimeric partners</note>
    </ligand>
</feature>
<feature type="binding site" evidence="14">
    <location>
        <position position="14"/>
    </location>
    <ligand>
        <name>ATP</name>
        <dbReference type="ChEBI" id="CHEBI:30616"/>
    </ligand>
</feature>
<dbReference type="Pfam" id="PF00365">
    <property type="entry name" value="PFK"/>
    <property type="match status" value="1"/>
</dbReference>
<evidence type="ECO:0000259" key="15">
    <source>
        <dbReference type="Pfam" id="PF00365"/>
    </source>
</evidence>
<evidence type="ECO:0000256" key="12">
    <source>
        <dbReference type="ARBA" id="ARBA00023152"/>
    </source>
</evidence>
<comment type="catalytic activity">
    <reaction evidence="13 14">
        <text>beta-D-fructose 6-phosphate + ATP = beta-D-fructose 1,6-bisphosphate + ADP + H(+)</text>
        <dbReference type="Rhea" id="RHEA:16109"/>
        <dbReference type="ChEBI" id="CHEBI:15378"/>
        <dbReference type="ChEBI" id="CHEBI:30616"/>
        <dbReference type="ChEBI" id="CHEBI:32966"/>
        <dbReference type="ChEBI" id="CHEBI:57634"/>
        <dbReference type="ChEBI" id="CHEBI:456216"/>
        <dbReference type="EC" id="2.7.1.11"/>
    </reaction>
</comment>
<dbReference type="HAMAP" id="MF_00339">
    <property type="entry name" value="Phosphofructokinase_I_B1"/>
    <property type="match status" value="1"/>
</dbReference>
<feature type="binding site" description="in other chain" evidence="14">
    <location>
        <position position="158"/>
    </location>
    <ligand>
        <name>ADP</name>
        <dbReference type="ChEBI" id="CHEBI:456216"/>
        <note>allosteric activator; ligand shared between dimeric partners</note>
    </ligand>
</feature>
<comment type="caution">
    <text evidence="14">Lacks conserved residue(s) required for the propagation of feature annotation.</text>
</comment>
<keyword evidence="17" id="KW-1185">Reference proteome</keyword>
<feature type="binding site" description="in other chain" evidence="14">
    <location>
        <begin position="216"/>
        <end position="218"/>
    </location>
    <ligand>
        <name>ADP</name>
        <dbReference type="ChEBI" id="CHEBI:456216"/>
        <note>allosteric activator; ligand shared between dimeric partners</note>
    </ligand>
</feature>
<feature type="binding site" evidence="14">
    <location>
        <position position="166"/>
    </location>
    <ligand>
        <name>substrate</name>
        <note>ligand shared between dimeric partners</note>
    </ligand>
</feature>
<keyword evidence="4 14" id="KW-0963">Cytoplasm</keyword>
<evidence type="ECO:0000256" key="8">
    <source>
        <dbReference type="ARBA" id="ARBA00022741"/>
    </source>
</evidence>
<evidence type="ECO:0000256" key="6">
    <source>
        <dbReference type="ARBA" id="ARBA00022679"/>
    </source>
</evidence>
<reference evidence="17" key="1">
    <citation type="journal article" date="2019" name="Int. J. Syst. Evol. Microbiol.">
        <title>The Global Catalogue of Microorganisms (GCM) 10K type strain sequencing project: providing services to taxonomists for standard genome sequencing and annotation.</title>
        <authorList>
            <consortium name="The Broad Institute Genomics Platform"/>
            <consortium name="The Broad Institute Genome Sequencing Center for Infectious Disease"/>
            <person name="Wu L."/>
            <person name="Ma J."/>
        </authorList>
    </citation>
    <scope>NUCLEOTIDE SEQUENCE [LARGE SCALE GENOMIC DNA]</scope>
    <source>
        <strain evidence="17">JCM 17705</strain>
    </source>
</reference>
<feature type="binding site" evidence="14">
    <location>
        <begin position="24"/>
        <end position="28"/>
    </location>
    <ligand>
        <name>ADP</name>
        <dbReference type="ChEBI" id="CHEBI:456216"/>
        <note>allosteric activator; ligand shared between dimeric partners</note>
    </ligand>
</feature>
<dbReference type="SUPFAM" id="SSF53784">
    <property type="entry name" value="Phosphofructokinase"/>
    <property type="match status" value="1"/>
</dbReference>
<feature type="binding site" description="in other chain" evidence="14">
    <location>
        <begin position="189"/>
        <end position="191"/>
    </location>
    <ligand>
        <name>ADP</name>
        <dbReference type="ChEBI" id="CHEBI:456216"/>
        <note>allosteric activator; ligand shared between dimeric partners</note>
    </ligand>
</feature>
<keyword evidence="9 14" id="KW-0418">Kinase</keyword>
<dbReference type="PANTHER" id="PTHR13697">
    <property type="entry name" value="PHOSPHOFRUCTOKINASE"/>
    <property type="match status" value="1"/>
</dbReference>
<keyword evidence="12 14" id="KW-0324">Glycolysis</keyword>
<dbReference type="Gene3D" id="3.40.50.460">
    <property type="entry name" value="Phosphofructokinase domain"/>
    <property type="match status" value="1"/>
</dbReference>
<feature type="binding site" description="in other chain" evidence="14">
    <location>
        <begin position="173"/>
        <end position="175"/>
    </location>
    <ligand>
        <name>substrate</name>
        <note>ligand shared between dimeric partners</note>
    </ligand>
</feature>
<dbReference type="PRINTS" id="PR00476">
    <property type="entry name" value="PHFRCTKINASE"/>
</dbReference>
<evidence type="ECO:0000256" key="1">
    <source>
        <dbReference type="ARBA" id="ARBA00001946"/>
    </source>
</evidence>
<comment type="activity regulation">
    <text evidence="14">Allosterically activated by ADP and other diphosphonucleosides, and allosterically inhibited by phosphoenolpyruvate.</text>
</comment>
<evidence type="ECO:0000313" key="16">
    <source>
        <dbReference type="EMBL" id="GAA4336327.1"/>
    </source>
</evidence>
<evidence type="ECO:0000256" key="13">
    <source>
        <dbReference type="ARBA" id="ARBA00048070"/>
    </source>
</evidence>
<dbReference type="Proteomes" id="UP001500582">
    <property type="component" value="Unassembled WGS sequence"/>
</dbReference>
<keyword evidence="8 14" id="KW-0547">Nucleotide-binding</keyword>
<proteinExistence type="inferred from homology"/>
<dbReference type="PROSITE" id="PS00433">
    <property type="entry name" value="PHOSPHOFRUCTOKINASE"/>
    <property type="match status" value="1"/>
</dbReference>
<accession>A0ABP8H9P5</accession>
<evidence type="ECO:0000256" key="2">
    <source>
        <dbReference type="ARBA" id="ARBA00004496"/>
    </source>
</evidence>
<keyword evidence="7 14" id="KW-0479">Metal-binding</keyword>
<dbReference type="InterPro" id="IPR012828">
    <property type="entry name" value="PFKA_ATP_prok"/>
</dbReference>
<dbReference type="NCBIfam" id="NF002872">
    <property type="entry name" value="PRK03202.1"/>
    <property type="match status" value="1"/>
</dbReference>
<evidence type="ECO:0000256" key="9">
    <source>
        <dbReference type="ARBA" id="ARBA00022777"/>
    </source>
</evidence>
<dbReference type="PIRSF" id="PIRSF000532">
    <property type="entry name" value="ATP_PFK_prok"/>
    <property type="match status" value="1"/>
</dbReference>
<dbReference type="InterPro" id="IPR022953">
    <property type="entry name" value="ATP_PFK"/>
</dbReference>
<evidence type="ECO:0000256" key="5">
    <source>
        <dbReference type="ARBA" id="ARBA00022533"/>
    </source>
</evidence>
<keyword evidence="6 14" id="KW-0808">Transferase</keyword>
<evidence type="ECO:0000256" key="7">
    <source>
        <dbReference type="ARBA" id="ARBA00022723"/>
    </source>
</evidence>
<dbReference type="InterPro" id="IPR035966">
    <property type="entry name" value="PKF_sf"/>
</dbReference>
<dbReference type="PANTHER" id="PTHR13697:SF4">
    <property type="entry name" value="ATP-DEPENDENT 6-PHOSPHOFRUCTOKINASE"/>
    <property type="match status" value="1"/>
</dbReference>
<evidence type="ECO:0000313" key="17">
    <source>
        <dbReference type="Proteomes" id="UP001500582"/>
    </source>
</evidence>
<comment type="subcellular location">
    <subcellularLocation>
        <location evidence="2 14">Cytoplasm</location>
    </subcellularLocation>
</comment>
<feature type="binding site" evidence="14">
    <location>
        <position position="249"/>
    </location>
    <ligand>
        <name>substrate</name>
        <note>ligand shared between dimeric partners</note>
    </ligand>
</feature>
<comment type="pathway">
    <text evidence="3 14">Carbohydrate degradation; glycolysis; D-glyceraldehyde 3-phosphate and glycerone phosphate from D-glucose: step 3/4.</text>
</comment>
<feature type="binding site" evidence="14">
    <location>
        <begin position="75"/>
        <end position="76"/>
    </location>
    <ligand>
        <name>ATP</name>
        <dbReference type="ChEBI" id="CHEBI:30616"/>
    </ligand>
</feature>